<feature type="transmembrane region" description="Helical" evidence="1">
    <location>
        <begin position="63"/>
        <end position="88"/>
    </location>
</feature>
<dbReference type="InterPro" id="IPR036938">
    <property type="entry name" value="PAP2/HPO_sf"/>
</dbReference>
<dbReference type="PANTHER" id="PTHR14969:SF13">
    <property type="entry name" value="AT30094P"/>
    <property type="match status" value="1"/>
</dbReference>
<evidence type="ECO:0000313" key="4">
    <source>
        <dbReference type="Proteomes" id="UP000632222"/>
    </source>
</evidence>
<feature type="transmembrane region" description="Helical" evidence="1">
    <location>
        <begin position="163"/>
        <end position="183"/>
    </location>
</feature>
<dbReference type="CDD" id="cd03392">
    <property type="entry name" value="PAP2_like_2"/>
    <property type="match status" value="1"/>
</dbReference>
<feature type="transmembrane region" description="Helical" evidence="1">
    <location>
        <begin position="136"/>
        <end position="156"/>
    </location>
</feature>
<dbReference type="SUPFAM" id="SSF48317">
    <property type="entry name" value="Acid phosphatase/Vanadium-dependent haloperoxidase"/>
    <property type="match status" value="1"/>
</dbReference>
<dbReference type="EMBL" id="BMOD01000033">
    <property type="protein sequence ID" value="GGJ55387.1"/>
    <property type="molecule type" value="Genomic_DNA"/>
</dbReference>
<dbReference type="Pfam" id="PF01569">
    <property type="entry name" value="PAP2"/>
    <property type="match status" value="1"/>
</dbReference>
<dbReference type="SMART" id="SM00014">
    <property type="entry name" value="acidPPc"/>
    <property type="match status" value="1"/>
</dbReference>
<keyword evidence="1" id="KW-0472">Membrane</keyword>
<organism evidence="3 4">
    <name type="scientific">Deinococcus roseus</name>
    <dbReference type="NCBI Taxonomy" id="392414"/>
    <lineage>
        <taxon>Bacteria</taxon>
        <taxon>Thermotogati</taxon>
        <taxon>Deinococcota</taxon>
        <taxon>Deinococci</taxon>
        <taxon>Deinococcales</taxon>
        <taxon>Deinococcaceae</taxon>
        <taxon>Deinococcus</taxon>
    </lineage>
</organism>
<name>A0ABQ2DEX0_9DEIO</name>
<reference evidence="4" key="1">
    <citation type="journal article" date="2019" name="Int. J. Syst. Evol. Microbiol.">
        <title>The Global Catalogue of Microorganisms (GCM) 10K type strain sequencing project: providing services to taxonomists for standard genome sequencing and annotation.</title>
        <authorList>
            <consortium name="The Broad Institute Genomics Platform"/>
            <consortium name="The Broad Institute Genome Sequencing Center for Infectious Disease"/>
            <person name="Wu L."/>
            <person name="Ma J."/>
        </authorList>
    </citation>
    <scope>NUCLEOTIDE SEQUENCE [LARGE SCALE GENOMIC DNA]</scope>
    <source>
        <strain evidence="4">JCM 14370</strain>
    </source>
</reference>
<sequence length="224" mass="25253">MQVMSNPVALHWKRLLVWVLGVLLPLLGVGLIAEDLLEKERFRFEQPFMLWLHSHANASLDRVAVTASTVGSVYVMGGFTLLLVFVLWEKNRRISFYFLLSTLGAAVINSASKLVFGRPRPHLWEWIVQEQAQSFPSGHAMYAAAVATALVCMLWHTRYRWPMVVLGGLFTFLVGLSRMYLGVHYPTDVLAGWAAGMAWSLACWRVVRSHASTDPERTGQLEHS</sequence>
<comment type="caution">
    <text evidence="3">The sequence shown here is derived from an EMBL/GenBank/DDBJ whole genome shotgun (WGS) entry which is preliminary data.</text>
</comment>
<accession>A0ABQ2DEX0</accession>
<evidence type="ECO:0000256" key="1">
    <source>
        <dbReference type="SAM" id="Phobius"/>
    </source>
</evidence>
<gene>
    <name evidence="3" type="ORF">GCM10008938_46950</name>
</gene>
<proteinExistence type="predicted"/>
<feature type="domain" description="Phosphatidic acid phosphatase type 2/haloperoxidase" evidence="2">
    <location>
        <begin position="98"/>
        <end position="204"/>
    </location>
</feature>
<keyword evidence="1" id="KW-0812">Transmembrane</keyword>
<evidence type="ECO:0000259" key="2">
    <source>
        <dbReference type="SMART" id="SM00014"/>
    </source>
</evidence>
<protein>
    <submittedName>
        <fullName evidence="3">Phosphatidylglycerophosphatase B</fullName>
    </submittedName>
</protein>
<feature type="transmembrane region" description="Helical" evidence="1">
    <location>
        <begin position="95"/>
        <end position="116"/>
    </location>
</feature>
<dbReference type="InterPro" id="IPR000326">
    <property type="entry name" value="PAP2/HPO"/>
</dbReference>
<keyword evidence="1" id="KW-1133">Transmembrane helix</keyword>
<dbReference type="Proteomes" id="UP000632222">
    <property type="component" value="Unassembled WGS sequence"/>
</dbReference>
<dbReference type="Gene3D" id="1.20.144.10">
    <property type="entry name" value="Phosphatidic acid phosphatase type 2/haloperoxidase"/>
    <property type="match status" value="2"/>
</dbReference>
<evidence type="ECO:0000313" key="3">
    <source>
        <dbReference type="EMBL" id="GGJ55387.1"/>
    </source>
</evidence>
<dbReference type="PANTHER" id="PTHR14969">
    <property type="entry name" value="SPHINGOSINE-1-PHOSPHATE PHOSPHOHYDROLASE"/>
    <property type="match status" value="1"/>
</dbReference>
<keyword evidence="4" id="KW-1185">Reference proteome</keyword>
<feature type="transmembrane region" description="Helical" evidence="1">
    <location>
        <begin position="189"/>
        <end position="207"/>
    </location>
</feature>